<sequence>MTKTEAQRKADRLAKQTDRPCFVVVEDGVIDYCSDFDLNTFYQTIPEQNILYCTADGWY</sequence>
<gene>
    <name evidence="1" type="ORF">MM415B01320_0015</name>
</gene>
<evidence type="ECO:0000313" key="1">
    <source>
        <dbReference type="EMBL" id="QJA59264.1"/>
    </source>
</evidence>
<proteinExistence type="predicted"/>
<dbReference type="AlphaFoldDB" id="A0A6M3IPE1"/>
<accession>A0A6M3IPE1</accession>
<reference evidence="1" key="1">
    <citation type="submission" date="2020-03" db="EMBL/GenBank/DDBJ databases">
        <title>The deep terrestrial virosphere.</title>
        <authorList>
            <person name="Holmfeldt K."/>
            <person name="Nilsson E."/>
            <person name="Simone D."/>
            <person name="Lopez-Fernandez M."/>
            <person name="Wu X."/>
            <person name="de Brujin I."/>
            <person name="Lundin D."/>
            <person name="Andersson A."/>
            <person name="Bertilsson S."/>
            <person name="Dopson M."/>
        </authorList>
    </citation>
    <scope>NUCLEOTIDE SEQUENCE</scope>
    <source>
        <strain evidence="1">MM415B01320</strain>
    </source>
</reference>
<organism evidence="1">
    <name type="scientific">viral metagenome</name>
    <dbReference type="NCBI Taxonomy" id="1070528"/>
    <lineage>
        <taxon>unclassified sequences</taxon>
        <taxon>metagenomes</taxon>
        <taxon>organismal metagenomes</taxon>
    </lineage>
</organism>
<protein>
    <submittedName>
        <fullName evidence="1">Uncharacterized protein</fullName>
    </submittedName>
</protein>
<dbReference type="EMBL" id="MT141362">
    <property type="protein sequence ID" value="QJA59264.1"/>
    <property type="molecule type" value="Genomic_DNA"/>
</dbReference>
<name>A0A6M3IPE1_9ZZZZ</name>